<comment type="similarity">
    <text evidence="3 11 12">Belongs to the glutamine synthetase family.</text>
</comment>
<evidence type="ECO:0000256" key="4">
    <source>
        <dbReference type="ARBA" id="ARBA00012937"/>
    </source>
</evidence>
<dbReference type="GO" id="GO:0004356">
    <property type="term" value="F:glutamine synthetase activity"/>
    <property type="evidence" value="ECO:0007669"/>
    <property type="project" value="UniProtKB-EC"/>
</dbReference>
<dbReference type="SUPFAM" id="SSF54368">
    <property type="entry name" value="Glutamine synthetase, N-terminal domain"/>
    <property type="match status" value="1"/>
</dbReference>
<dbReference type="GO" id="GO:0006542">
    <property type="term" value="P:glutamine biosynthetic process"/>
    <property type="evidence" value="ECO:0007669"/>
    <property type="project" value="InterPro"/>
</dbReference>
<accession>D5V4W6</accession>
<dbReference type="PANTHER" id="PTHR20852:SF57">
    <property type="entry name" value="GLUTAMINE SYNTHETASE 2 CYTOPLASMIC"/>
    <property type="match status" value="1"/>
</dbReference>
<dbReference type="eggNOG" id="COG0174">
    <property type="taxonomic scope" value="Bacteria"/>
</dbReference>
<evidence type="ECO:0000313" key="16">
    <source>
        <dbReference type="Proteomes" id="UP000000939"/>
    </source>
</evidence>
<organism evidence="15 16">
    <name type="scientific">Arcobacter nitrofigilis (strain ATCC 33309 / DSM 7299 / CCUG 15893 / LMG 7604 / NCTC 12251 / CI)</name>
    <name type="common">Campylobacter nitrofigilis</name>
    <dbReference type="NCBI Taxonomy" id="572480"/>
    <lineage>
        <taxon>Bacteria</taxon>
        <taxon>Pseudomonadati</taxon>
        <taxon>Campylobacterota</taxon>
        <taxon>Epsilonproteobacteria</taxon>
        <taxon>Campylobacterales</taxon>
        <taxon>Arcobacteraceae</taxon>
        <taxon>Arcobacter</taxon>
    </lineage>
</organism>
<dbReference type="PROSITE" id="PS00181">
    <property type="entry name" value="GLNA_ATP"/>
    <property type="match status" value="1"/>
</dbReference>
<evidence type="ECO:0000256" key="10">
    <source>
        <dbReference type="ARBA" id="ARBA00049436"/>
    </source>
</evidence>
<dbReference type="AlphaFoldDB" id="D5V4W6"/>
<dbReference type="RefSeq" id="WP_013134073.1">
    <property type="nucleotide sequence ID" value="NC_014166.1"/>
</dbReference>
<dbReference type="InterPro" id="IPR008147">
    <property type="entry name" value="Gln_synt_N"/>
</dbReference>
<protein>
    <recommendedName>
        <fullName evidence="4 13">Glutamine synthetase</fullName>
        <ecNumber evidence="4 13">6.3.1.2</ecNumber>
    </recommendedName>
</protein>
<keyword evidence="6 13" id="KW-0436">Ligase</keyword>
<keyword evidence="7 13" id="KW-0547">Nucleotide-binding</keyword>
<comment type="subunit">
    <text evidence="9">Homooctamer and homotetramer.</text>
</comment>
<evidence type="ECO:0000256" key="7">
    <source>
        <dbReference type="ARBA" id="ARBA00022741"/>
    </source>
</evidence>
<dbReference type="GO" id="GO:0005737">
    <property type="term" value="C:cytoplasm"/>
    <property type="evidence" value="ECO:0007669"/>
    <property type="project" value="UniProtKB-SubCell"/>
</dbReference>
<evidence type="ECO:0000259" key="14">
    <source>
        <dbReference type="PROSITE" id="PS51987"/>
    </source>
</evidence>
<dbReference type="GO" id="GO:0005524">
    <property type="term" value="F:ATP binding"/>
    <property type="evidence" value="ECO:0007669"/>
    <property type="project" value="UniProtKB-KW"/>
</dbReference>
<feature type="domain" description="GS catalytic" evidence="14">
    <location>
        <begin position="87"/>
        <end position="335"/>
    </location>
</feature>
<dbReference type="PROSITE" id="PS51987">
    <property type="entry name" value="GS_CATALYTIC"/>
    <property type="match status" value="1"/>
</dbReference>
<dbReference type="Gene3D" id="3.10.20.70">
    <property type="entry name" value="Glutamine synthetase, N-terminal domain"/>
    <property type="match status" value="1"/>
</dbReference>
<dbReference type="EC" id="6.3.1.2" evidence="4 13"/>
<evidence type="ECO:0000256" key="1">
    <source>
        <dbReference type="ARBA" id="ARBA00003117"/>
    </source>
</evidence>
<evidence type="ECO:0000256" key="3">
    <source>
        <dbReference type="ARBA" id="ARBA00009897"/>
    </source>
</evidence>
<keyword evidence="8 13" id="KW-0067">ATP-binding</keyword>
<dbReference type="InterPro" id="IPR027303">
    <property type="entry name" value="Gln_synth_gly_rich_site"/>
</dbReference>
<dbReference type="HOGENOM" id="CLU_036762_1_0_7"/>
<comment type="catalytic activity">
    <reaction evidence="10 13">
        <text>L-glutamate + NH4(+) + ATP = L-glutamine + ADP + phosphate + H(+)</text>
        <dbReference type="Rhea" id="RHEA:16169"/>
        <dbReference type="ChEBI" id="CHEBI:15378"/>
        <dbReference type="ChEBI" id="CHEBI:28938"/>
        <dbReference type="ChEBI" id="CHEBI:29985"/>
        <dbReference type="ChEBI" id="CHEBI:30616"/>
        <dbReference type="ChEBI" id="CHEBI:43474"/>
        <dbReference type="ChEBI" id="CHEBI:58359"/>
        <dbReference type="ChEBI" id="CHEBI:456216"/>
        <dbReference type="EC" id="6.3.1.2"/>
    </reaction>
</comment>
<evidence type="ECO:0000313" key="15">
    <source>
        <dbReference type="EMBL" id="ADG91928.1"/>
    </source>
</evidence>
<evidence type="ECO:0000256" key="13">
    <source>
        <dbReference type="RuleBase" id="RU004356"/>
    </source>
</evidence>
<gene>
    <name evidence="15" type="ordered locus">Arnit_0262</name>
</gene>
<comment type="function">
    <text evidence="1">Catalyzes the ATP-dependent biosynthesis of glutamine from glutamate and ammonia.</text>
</comment>
<dbReference type="InterPro" id="IPR036651">
    <property type="entry name" value="Gln_synt_N_sf"/>
</dbReference>
<dbReference type="InterPro" id="IPR014746">
    <property type="entry name" value="Gln_synth/guanido_kin_cat_dom"/>
</dbReference>
<dbReference type="Pfam" id="PF00120">
    <property type="entry name" value="Gln-synt_C"/>
    <property type="match status" value="2"/>
</dbReference>
<dbReference type="InterPro" id="IPR008146">
    <property type="entry name" value="Gln_synth_cat_dom"/>
</dbReference>
<dbReference type="STRING" id="572480.Arnit_0262"/>
<evidence type="ECO:0000256" key="12">
    <source>
        <dbReference type="RuleBase" id="RU000384"/>
    </source>
</evidence>
<dbReference type="EMBL" id="CP001999">
    <property type="protein sequence ID" value="ADG91928.1"/>
    <property type="molecule type" value="Genomic_DNA"/>
</dbReference>
<dbReference type="Proteomes" id="UP000000939">
    <property type="component" value="Chromosome"/>
</dbReference>
<dbReference type="PANTHER" id="PTHR20852">
    <property type="entry name" value="GLUTAMINE SYNTHETASE"/>
    <property type="match status" value="1"/>
</dbReference>
<evidence type="ECO:0000256" key="2">
    <source>
        <dbReference type="ARBA" id="ARBA00004496"/>
    </source>
</evidence>
<evidence type="ECO:0000256" key="5">
    <source>
        <dbReference type="ARBA" id="ARBA00022490"/>
    </source>
</evidence>
<dbReference type="SMART" id="SM01230">
    <property type="entry name" value="Gln-synt_C"/>
    <property type="match status" value="1"/>
</dbReference>
<dbReference type="OrthoDB" id="9807095at2"/>
<name>D5V4W6_ARCNC</name>
<comment type="subcellular location">
    <subcellularLocation>
        <location evidence="2">Cytoplasm</location>
    </subcellularLocation>
</comment>
<evidence type="ECO:0000256" key="8">
    <source>
        <dbReference type="ARBA" id="ARBA00022840"/>
    </source>
</evidence>
<dbReference type="KEGG" id="ant:Arnit_0262"/>
<dbReference type="Gene3D" id="3.30.590.10">
    <property type="entry name" value="Glutamine synthetase/guanido kinase, catalytic domain"/>
    <property type="match status" value="1"/>
</dbReference>
<sequence>MTKTKLEYIWLDGYKPTQSLRSKTMVVSDFSGKLEDCDIWSFDGSSTKQAVGNNSDCLLKPVALYLDPGRIDAYIVINEVLNSDETPHISNKRATIEENDDFWFGFEQEYTLIDLETNRPIGFPVNGYPSPQGQYYCSVGATNAVGRQIIEEHLDTCIEAGLNIEGINSEVMMGQWEYQIFSKNATEACDQIWASRYFLERITEQYNVKVDWDPKPVQGDWNGSGMHANFSNKQLRESGDKKIFDKICEEFKLTHKEHIAVYGDHNEQRLTGEHETQDINSFSYGVSDRSASLRIPIATIKNNWKGRIEDRRPASNANPYDVAAIIIKSVKKALN</sequence>
<evidence type="ECO:0000256" key="9">
    <source>
        <dbReference type="ARBA" id="ARBA00038740"/>
    </source>
</evidence>
<dbReference type="SUPFAM" id="SSF55931">
    <property type="entry name" value="Glutamine synthetase/guanido kinase"/>
    <property type="match status" value="1"/>
</dbReference>
<dbReference type="FunFam" id="3.30.590.10:FF:000011">
    <property type="entry name" value="Glutamine synthetase"/>
    <property type="match status" value="1"/>
</dbReference>
<dbReference type="Pfam" id="PF03951">
    <property type="entry name" value="Gln-synt_N"/>
    <property type="match status" value="1"/>
</dbReference>
<evidence type="ECO:0000256" key="6">
    <source>
        <dbReference type="ARBA" id="ARBA00022598"/>
    </source>
</evidence>
<dbReference type="InterPro" id="IPR050292">
    <property type="entry name" value="Glutamine_Synthetase"/>
</dbReference>
<dbReference type="InterPro" id="IPR027302">
    <property type="entry name" value="Gln_synth_N_conserv_site"/>
</dbReference>
<proteinExistence type="inferred from homology"/>
<evidence type="ECO:0000256" key="11">
    <source>
        <dbReference type="PROSITE-ProRule" id="PRU01331"/>
    </source>
</evidence>
<reference evidence="15 16" key="1">
    <citation type="journal article" date="2010" name="Stand. Genomic Sci.">
        <title>Complete genome sequence of Arcobacter nitrofigilis type strain (CI).</title>
        <authorList>
            <person name="Pati A."/>
            <person name="Gronow S."/>
            <person name="Lapidus A."/>
            <person name="Copeland A."/>
            <person name="Glavina Del Rio T."/>
            <person name="Nolan M."/>
            <person name="Lucas S."/>
            <person name="Tice H."/>
            <person name="Cheng J.F."/>
            <person name="Han C."/>
            <person name="Chertkov O."/>
            <person name="Bruce D."/>
            <person name="Tapia R."/>
            <person name="Goodwin L."/>
            <person name="Pitluck S."/>
            <person name="Liolios K."/>
            <person name="Ivanova N."/>
            <person name="Mavromatis K."/>
            <person name="Chen A."/>
            <person name="Palaniappan K."/>
            <person name="Land M."/>
            <person name="Hauser L."/>
            <person name="Chang Y.J."/>
            <person name="Jeffries C.D."/>
            <person name="Detter J.C."/>
            <person name="Rohde M."/>
            <person name="Goker M."/>
            <person name="Bristow J."/>
            <person name="Eisen J.A."/>
            <person name="Markowitz V."/>
            <person name="Hugenholtz P."/>
            <person name="Klenk H.P."/>
            <person name="Kyrpides N.C."/>
        </authorList>
    </citation>
    <scope>NUCLEOTIDE SEQUENCE [LARGE SCALE GENOMIC DNA]</scope>
    <source>
        <strain evidence="16">ATCC 33309 / DSM 7299 / CCUG 15893 / LMG 7604 / NCTC 12251 / CI</strain>
    </source>
</reference>
<dbReference type="PROSITE" id="PS00180">
    <property type="entry name" value="GLNA_1"/>
    <property type="match status" value="1"/>
</dbReference>
<keyword evidence="5" id="KW-0963">Cytoplasm</keyword>
<keyword evidence="16" id="KW-1185">Reference proteome</keyword>